<keyword evidence="6" id="KW-0732">Signal</keyword>
<keyword evidence="5" id="KW-0482">Metalloprotease</keyword>
<dbReference type="Gene3D" id="3.30.830.10">
    <property type="entry name" value="Metalloenzyme, LuxS/M16 peptidase-like"/>
    <property type="match status" value="2"/>
</dbReference>
<name>A0A084SQM8_9BACT</name>
<evidence type="ECO:0000256" key="4">
    <source>
        <dbReference type="ARBA" id="ARBA00022833"/>
    </source>
</evidence>
<dbReference type="SUPFAM" id="SSF63411">
    <property type="entry name" value="LuxS/MPP-like metallohydrolase"/>
    <property type="match status" value="2"/>
</dbReference>
<reference evidence="9 10" key="1">
    <citation type="submission" date="2014-07" db="EMBL/GenBank/DDBJ databases">
        <title>Draft Genome Sequence of Gephyronic Acid Producer, Cystobacter violaceus Strain Cb vi76.</title>
        <authorList>
            <person name="Stevens D.C."/>
            <person name="Young J."/>
            <person name="Carmichael R."/>
            <person name="Tan J."/>
            <person name="Taylor R.E."/>
        </authorList>
    </citation>
    <scope>NUCLEOTIDE SEQUENCE [LARGE SCALE GENOMIC DNA]</scope>
    <source>
        <strain evidence="9 10">Cb vi76</strain>
    </source>
</reference>
<dbReference type="GO" id="GO:0008237">
    <property type="term" value="F:metallopeptidase activity"/>
    <property type="evidence" value="ECO:0007669"/>
    <property type="project" value="UniProtKB-KW"/>
</dbReference>
<sequence length="469" mass="51801">MKKALITAAVLALGLPAFAQQQQQEAKPLVPGREALAIPYEKYTLPNGMEVLLAQDKKLPVVAVNVWYHVGAYHEQPGRTGFAHLFEHMMFQGSKHVPDDVHIAMLEQLGANDLNGTTNFDRTNYFETVPTNHLATALWLESDRMGFLLDALDEKKLRTQQEVVKNERRQGVETRPYGLALEKLWKALFPAPHPYHGKVIGSMEDLDAANVEDVKGFFRKWYAPSNATLAVVGDFDPKEARALIEKYFGTLPGGPKPEKPTVAPVKHTAEKVIRHDETVGTLPQVMMAWLTPPYFSEEDATADVLANALGTGKSSRLYKRLVLEKGLAQSVIAAQQSLGAQSVFFIEAVARPGVSSDALAKEIDAVLEEVRRGGITQQELDRARTRFETQMLAGLQSVGGFGGKADVLQSYNHYTGDPGYLDEDLGRYDSVTTERVRDFARDFLQSDARVVLHAVPTQKGPISAAKETH</sequence>
<proteinExistence type="inferred from homology"/>
<dbReference type="PANTHER" id="PTHR43690:SF35">
    <property type="entry name" value="NON-CATALYTIC MEMBER OF PEPTIDASE SUBFAMILY M16B-RELATED"/>
    <property type="match status" value="1"/>
</dbReference>
<feature type="signal peptide" evidence="6">
    <location>
        <begin position="1"/>
        <end position="19"/>
    </location>
</feature>
<dbReference type="EMBL" id="JPMI01000177">
    <property type="protein sequence ID" value="KFA90763.1"/>
    <property type="molecule type" value="Genomic_DNA"/>
</dbReference>
<dbReference type="AlphaFoldDB" id="A0A084SQM8"/>
<dbReference type="Pfam" id="PF05193">
    <property type="entry name" value="Peptidase_M16_C"/>
    <property type="match status" value="1"/>
</dbReference>
<comment type="similarity">
    <text evidence="1">Belongs to the peptidase M16 family.</text>
</comment>
<evidence type="ECO:0000256" key="5">
    <source>
        <dbReference type="ARBA" id="ARBA00023049"/>
    </source>
</evidence>
<keyword evidence="3" id="KW-0378">Hydrolase</keyword>
<dbReference type="Pfam" id="PF00675">
    <property type="entry name" value="Peptidase_M16"/>
    <property type="match status" value="1"/>
</dbReference>
<evidence type="ECO:0000259" key="8">
    <source>
        <dbReference type="Pfam" id="PF05193"/>
    </source>
</evidence>
<dbReference type="Proteomes" id="UP000028547">
    <property type="component" value="Unassembled WGS sequence"/>
</dbReference>
<evidence type="ECO:0000259" key="7">
    <source>
        <dbReference type="Pfam" id="PF00675"/>
    </source>
</evidence>
<organism evidence="9 10">
    <name type="scientific">Archangium violaceum Cb vi76</name>
    <dbReference type="NCBI Taxonomy" id="1406225"/>
    <lineage>
        <taxon>Bacteria</taxon>
        <taxon>Pseudomonadati</taxon>
        <taxon>Myxococcota</taxon>
        <taxon>Myxococcia</taxon>
        <taxon>Myxococcales</taxon>
        <taxon>Cystobacterineae</taxon>
        <taxon>Archangiaceae</taxon>
        <taxon>Archangium</taxon>
    </lineage>
</organism>
<accession>A0A084SQM8</accession>
<dbReference type="PANTHER" id="PTHR43690">
    <property type="entry name" value="NARDILYSIN"/>
    <property type="match status" value="1"/>
</dbReference>
<feature type="domain" description="Peptidase M16 C-terminal" evidence="8">
    <location>
        <begin position="210"/>
        <end position="386"/>
    </location>
</feature>
<dbReference type="RefSeq" id="WP_043401114.1">
    <property type="nucleotide sequence ID" value="NZ_JPMI01000177.1"/>
</dbReference>
<dbReference type="GO" id="GO:0046872">
    <property type="term" value="F:metal ion binding"/>
    <property type="evidence" value="ECO:0007669"/>
    <property type="project" value="InterPro"/>
</dbReference>
<keyword evidence="4" id="KW-0862">Zinc</keyword>
<dbReference type="InterPro" id="IPR050626">
    <property type="entry name" value="Peptidase_M16"/>
</dbReference>
<gene>
    <name evidence="9" type="ORF">Q664_26375</name>
</gene>
<evidence type="ECO:0000256" key="2">
    <source>
        <dbReference type="ARBA" id="ARBA00022670"/>
    </source>
</evidence>
<dbReference type="GO" id="GO:0006508">
    <property type="term" value="P:proteolysis"/>
    <property type="evidence" value="ECO:0007669"/>
    <property type="project" value="UniProtKB-KW"/>
</dbReference>
<dbReference type="InterPro" id="IPR011249">
    <property type="entry name" value="Metalloenz_LuxS/M16"/>
</dbReference>
<keyword evidence="2" id="KW-0645">Protease</keyword>
<dbReference type="InterPro" id="IPR011765">
    <property type="entry name" value="Pept_M16_N"/>
</dbReference>
<comment type="caution">
    <text evidence="9">The sequence shown here is derived from an EMBL/GenBank/DDBJ whole genome shotgun (WGS) entry which is preliminary data.</text>
</comment>
<evidence type="ECO:0000256" key="6">
    <source>
        <dbReference type="SAM" id="SignalP"/>
    </source>
</evidence>
<feature type="domain" description="Peptidase M16 N-terminal" evidence="7">
    <location>
        <begin position="51"/>
        <end position="186"/>
    </location>
</feature>
<evidence type="ECO:0000256" key="1">
    <source>
        <dbReference type="ARBA" id="ARBA00007261"/>
    </source>
</evidence>
<feature type="chain" id="PRO_5001781635" evidence="6">
    <location>
        <begin position="20"/>
        <end position="469"/>
    </location>
</feature>
<evidence type="ECO:0000256" key="3">
    <source>
        <dbReference type="ARBA" id="ARBA00022801"/>
    </source>
</evidence>
<evidence type="ECO:0000313" key="10">
    <source>
        <dbReference type="Proteomes" id="UP000028547"/>
    </source>
</evidence>
<dbReference type="InterPro" id="IPR007863">
    <property type="entry name" value="Peptidase_M16_C"/>
</dbReference>
<evidence type="ECO:0000313" key="9">
    <source>
        <dbReference type="EMBL" id="KFA90763.1"/>
    </source>
</evidence>
<protein>
    <submittedName>
        <fullName evidence="9">Peptidase M16</fullName>
    </submittedName>
</protein>